<dbReference type="PANTHER" id="PTHR43176">
    <property type="entry name" value="3-HYDROXYISOBUTYRYL-COA HYDROLASE-RELATED"/>
    <property type="match status" value="1"/>
</dbReference>
<evidence type="ECO:0000313" key="5">
    <source>
        <dbReference type="EMBL" id="GLO65276.1"/>
    </source>
</evidence>
<dbReference type="RefSeq" id="WP_317957827.1">
    <property type="nucleotide sequence ID" value="NZ_BSKO01000001.1"/>
</dbReference>
<dbReference type="InterPro" id="IPR045004">
    <property type="entry name" value="ECH_dom"/>
</dbReference>
<dbReference type="CDD" id="cd06558">
    <property type="entry name" value="crotonase-like"/>
    <property type="match status" value="1"/>
</dbReference>
<comment type="catalytic activity">
    <reaction evidence="1">
        <text>3-hydroxy-2-methylpropanoyl-CoA + H2O = 3-hydroxy-2-methylpropanoate + CoA + H(+)</text>
        <dbReference type="Rhea" id="RHEA:20888"/>
        <dbReference type="ChEBI" id="CHEBI:11805"/>
        <dbReference type="ChEBI" id="CHEBI:15377"/>
        <dbReference type="ChEBI" id="CHEBI:15378"/>
        <dbReference type="ChEBI" id="CHEBI:57287"/>
        <dbReference type="ChEBI" id="CHEBI:57340"/>
        <dbReference type="EC" id="3.1.2.4"/>
    </reaction>
</comment>
<dbReference type="PANTHER" id="PTHR43176:SF3">
    <property type="entry name" value="3-HYDROXYISOBUTYRYL-COA HYDROLASE, MITOCHONDRIAL"/>
    <property type="match status" value="1"/>
</dbReference>
<reference evidence="5 6" key="1">
    <citation type="submission" date="2023-02" db="EMBL/GenBank/DDBJ databases">
        <title>Oceanobacillus kimchii IFOP_LL358 isolated form Alexandrium catenella lab strain.</title>
        <authorList>
            <person name="Gajardo G."/>
            <person name="Ueki S."/>
            <person name="Maruyama F."/>
        </authorList>
    </citation>
    <scope>NUCLEOTIDE SEQUENCE [LARGE SCALE GENOMIC DNA]</scope>
    <source>
        <strain evidence="5 6">IFOP_LL358</strain>
    </source>
</reference>
<comment type="caution">
    <text evidence="5">The sequence shown here is derived from an EMBL/GenBank/DDBJ whole genome shotgun (WGS) entry which is preliminary data.</text>
</comment>
<keyword evidence="3 5" id="KW-0378">Hydrolase</keyword>
<evidence type="ECO:0000256" key="1">
    <source>
        <dbReference type="ARBA" id="ARBA00001709"/>
    </source>
</evidence>
<gene>
    <name evidence="5" type="ORF">MACH08_10600</name>
</gene>
<keyword evidence="6" id="KW-1185">Reference proteome</keyword>
<name>A0ABQ5THS6_9BACI</name>
<dbReference type="Gene3D" id="3.90.226.10">
    <property type="entry name" value="2-enoyl-CoA Hydratase, Chain A, domain 1"/>
    <property type="match status" value="1"/>
</dbReference>
<proteinExistence type="predicted"/>
<evidence type="ECO:0000313" key="6">
    <source>
        <dbReference type="Proteomes" id="UP001275436"/>
    </source>
</evidence>
<dbReference type="EMBL" id="BSKO01000001">
    <property type="protein sequence ID" value="GLO65276.1"/>
    <property type="molecule type" value="Genomic_DNA"/>
</dbReference>
<dbReference type="SUPFAM" id="SSF52096">
    <property type="entry name" value="ClpP/crotonase"/>
    <property type="match status" value="1"/>
</dbReference>
<dbReference type="GO" id="GO:0016787">
    <property type="term" value="F:hydrolase activity"/>
    <property type="evidence" value="ECO:0007669"/>
    <property type="project" value="UniProtKB-KW"/>
</dbReference>
<feature type="domain" description="Enoyl-CoA hydratase/isomerase" evidence="4">
    <location>
        <begin position="14"/>
        <end position="345"/>
    </location>
</feature>
<evidence type="ECO:0000256" key="3">
    <source>
        <dbReference type="ARBA" id="ARBA00022801"/>
    </source>
</evidence>
<dbReference type="NCBIfam" id="NF004127">
    <property type="entry name" value="PRK05617.1"/>
    <property type="match status" value="1"/>
</dbReference>
<dbReference type="EC" id="3.1.2.4" evidence="2"/>
<sequence>MEQDVVLFSEKNGVGTIELNRPKAINSISQRMIELIYQQLKSWKNDSSIKFIIFSGNGPKGFCAGGDIKTLYQAKESESKYQQAIRFFQLEYKTDALIYHYPKPIIAILDGVTMGGGVGLTYGASHRIVTERTKWAMPEMNIGFFPDVGASYFFNQAPGKIGYYLALSASVISGTDAIYANAADHYITTDNLDTFIQEIMEKDWTTEKDINHSIDNIVQKFTSSLGQSNLENHRSAIDKYFSHSTLEQIFASLESANSDFSNKTKQLLLTKSPISLKVTLEQLRRGKEKSLEDCFNMDLILAKNFLKSNDFYEGVRSIVIDKDKKPNYQYKKLDDVKSDLVDSYFN</sequence>
<evidence type="ECO:0000256" key="2">
    <source>
        <dbReference type="ARBA" id="ARBA00011915"/>
    </source>
</evidence>
<organism evidence="5 6">
    <name type="scientific">Oceanobacillus kimchii</name>
    <dbReference type="NCBI Taxonomy" id="746691"/>
    <lineage>
        <taxon>Bacteria</taxon>
        <taxon>Bacillati</taxon>
        <taxon>Bacillota</taxon>
        <taxon>Bacilli</taxon>
        <taxon>Bacillales</taxon>
        <taxon>Bacillaceae</taxon>
        <taxon>Oceanobacillus</taxon>
    </lineage>
</organism>
<dbReference type="Proteomes" id="UP001275436">
    <property type="component" value="Unassembled WGS sequence"/>
</dbReference>
<evidence type="ECO:0000259" key="4">
    <source>
        <dbReference type="Pfam" id="PF16113"/>
    </source>
</evidence>
<accession>A0ABQ5THS6</accession>
<dbReference type="InterPro" id="IPR029045">
    <property type="entry name" value="ClpP/crotonase-like_dom_sf"/>
</dbReference>
<dbReference type="InterPro" id="IPR032259">
    <property type="entry name" value="HIBYL-CoA-H"/>
</dbReference>
<protein>
    <recommendedName>
        <fullName evidence="2">3-hydroxyisobutyryl-CoA hydrolase</fullName>
        <ecNumber evidence="2">3.1.2.4</ecNumber>
    </recommendedName>
</protein>
<dbReference type="Pfam" id="PF16113">
    <property type="entry name" value="ECH_2"/>
    <property type="match status" value="1"/>
</dbReference>